<proteinExistence type="predicted"/>
<accession>A0A6J5M6H8</accession>
<protein>
    <submittedName>
        <fullName evidence="1">Uncharacterized protein</fullName>
    </submittedName>
</protein>
<sequence>MANKKYDFNFNLSSLSTYTDEVGGELIRRAILESETIKLIKVQPGVKGSQAINLLNSNLEVQDGTCGWSPSGSTIYTQRDITVCQYKINETLCPADLNNYWLGQLLTPGSTPETVPFEQQISELKTAQISQYVENQIWGASSGTTCFSGLKELVRQSGSTQSTVTGGIVVTGQSAISSTTALAQVDSLIEQIPDDVVNRTDWVVFMSHANYRKYLINYRTANYYHFNPEGSYEEFKTFHPATNILVHPVGGLLNSNLVVLMPAGYAVAGVDLMSDMDNLKMFYSVDFDEVRLRANFKIGVQLAWPNFVITNGLT</sequence>
<reference evidence="1" key="1">
    <citation type="submission" date="2020-04" db="EMBL/GenBank/DDBJ databases">
        <authorList>
            <person name="Chiriac C."/>
            <person name="Salcher M."/>
            <person name="Ghai R."/>
            <person name="Kavagutti S V."/>
        </authorList>
    </citation>
    <scope>NUCLEOTIDE SEQUENCE</scope>
</reference>
<dbReference type="EMBL" id="LR796395">
    <property type="protein sequence ID" value="CAB4141741.1"/>
    <property type="molecule type" value="Genomic_DNA"/>
</dbReference>
<name>A0A6J5M6H8_9CAUD</name>
<gene>
    <name evidence="1" type="ORF">UFOVP424_30</name>
</gene>
<organism evidence="1">
    <name type="scientific">uncultured Caudovirales phage</name>
    <dbReference type="NCBI Taxonomy" id="2100421"/>
    <lineage>
        <taxon>Viruses</taxon>
        <taxon>Duplodnaviria</taxon>
        <taxon>Heunggongvirae</taxon>
        <taxon>Uroviricota</taxon>
        <taxon>Caudoviricetes</taxon>
        <taxon>Peduoviridae</taxon>
        <taxon>Maltschvirus</taxon>
        <taxon>Maltschvirus maltsch</taxon>
    </lineage>
</organism>
<evidence type="ECO:0000313" key="1">
    <source>
        <dbReference type="EMBL" id="CAB4141741.1"/>
    </source>
</evidence>